<evidence type="ECO:0000313" key="3">
    <source>
        <dbReference type="Proteomes" id="UP000035904"/>
    </source>
</evidence>
<gene>
    <name evidence="2" type="ORF">ABW01_12685</name>
</gene>
<dbReference type="AlphaFoldDB" id="A0A0J1HWY3"/>
<dbReference type="RefSeq" id="WP_047956595.1">
    <property type="nucleotide sequence ID" value="NZ_LDPG01000007.1"/>
</dbReference>
<name>A0A0J1HWY3_BACAN</name>
<feature type="transmembrane region" description="Helical" evidence="1">
    <location>
        <begin position="16"/>
        <end position="33"/>
    </location>
</feature>
<evidence type="ECO:0000313" key="2">
    <source>
        <dbReference type="EMBL" id="KLV18236.1"/>
    </source>
</evidence>
<reference evidence="2 3" key="1">
    <citation type="submission" date="2015-05" db="EMBL/GenBank/DDBJ databases">
        <title>Whole genome sequence and identification of bacterial endophytes from Costus igneus.</title>
        <authorList>
            <person name="Lee Y.P."/>
            <person name="Gan H.M."/>
            <person name="Eng W."/>
            <person name="Wheatley M.S."/>
            <person name="Caraballo A."/>
            <person name="Polter S."/>
            <person name="Savka M.A."/>
            <person name="Hudson A.O."/>
        </authorList>
    </citation>
    <scope>NUCLEOTIDE SEQUENCE [LARGE SCALE GENOMIC DNA]</scope>
    <source>
        <strain evidence="2 3">RIT375</strain>
    </source>
</reference>
<keyword evidence="1" id="KW-0812">Transmembrane</keyword>
<sequence>MKLVKKGLIKNKKIKYVLIAVTVILLASFIMYLETLTSKKEEQVAKGGTPQITKREKEFVTKFIVDFYTFLNENEFPKAQALTQVDLNDIHPGKKENQDEKIELPKAYSINKLTPSKYKVVGLEKIKLDTQTVGKRKSTYLIEEKNSKYYITKFSYTFEKEMLEPEIKLIGQNMNMYSVPHGKVELIGEAIDDKQKRFTVAIKYTGSKPEQFVHTFTSVGDMQNSNNLNLLYGISDNGVKLFPDQTEVRRIDGDVVVLFSGDSKEEKLISRIDYAQLESINKVLAGEIQLDKEQVKEFDDYIPLNISGTENNPPIILPEQNHLNIDIKPDFEKKTDSTTIHIDSITYDNTKGMQIKGYAVNNKDAVINIEENVENTDKKVDQIKVYSPYQYQMINFDTESIYEKNLYQNINSAFLLKSKVKLTDDDYILKLNLFNVTFGIDLRTGKEVQLDENNFKSLDVKPNFIQ</sequence>
<dbReference type="PATRIC" id="fig|1392.242.peg.5557"/>
<proteinExistence type="predicted"/>
<dbReference type="Proteomes" id="UP000035904">
    <property type="component" value="Unassembled WGS sequence"/>
</dbReference>
<accession>A0A0J1HWY3</accession>
<dbReference type="EMBL" id="LDPG01000007">
    <property type="protein sequence ID" value="KLV18236.1"/>
    <property type="molecule type" value="Genomic_DNA"/>
</dbReference>
<keyword evidence="1" id="KW-1133">Transmembrane helix</keyword>
<evidence type="ECO:0000256" key="1">
    <source>
        <dbReference type="SAM" id="Phobius"/>
    </source>
</evidence>
<protein>
    <submittedName>
        <fullName evidence="2">Uncharacterized protein</fullName>
    </submittedName>
</protein>
<comment type="caution">
    <text evidence="2">The sequence shown here is derived from an EMBL/GenBank/DDBJ whole genome shotgun (WGS) entry which is preliminary data.</text>
</comment>
<keyword evidence="1" id="KW-0472">Membrane</keyword>
<organism evidence="2 3">
    <name type="scientific">Bacillus anthracis</name>
    <name type="common">anthrax bacterium</name>
    <dbReference type="NCBI Taxonomy" id="1392"/>
    <lineage>
        <taxon>Bacteria</taxon>
        <taxon>Bacillati</taxon>
        <taxon>Bacillota</taxon>
        <taxon>Bacilli</taxon>
        <taxon>Bacillales</taxon>
        <taxon>Bacillaceae</taxon>
        <taxon>Bacillus</taxon>
        <taxon>Bacillus cereus group</taxon>
    </lineage>
</organism>